<feature type="region of interest" description="Disordered" evidence="15">
    <location>
        <begin position="37"/>
        <end position="56"/>
    </location>
</feature>
<dbReference type="InterPro" id="IPR003439">
    <property type="entry name" value="ABC_transporter-like_ATP-bd"/>
</dbReference>
<dbReference type="Proteomes" id="UP000517759">
    <property type="component" value="Unassembled WGS sequence"/>
</dbReference>
<comment type="subunit">
    <text evidence="14">Component of the lipopolysaccharide transport and assembly complex. The LptBFG transporter is composed of two ATP-binding proteins (LptB) and two transmembrane proteins (LptF and LptG).</text>
</comment>
<evidence type="ECO:0000313" key="20">
    <source>
        <dbReference type="Proteomes" id="UP001156881"/>
    </source>
</evidence>
<dbReference type="PANTHER" id="PTHR45772:SF10">
    <property type="entry name" value="LIPOPOLYSACCHARIDE EXPORT SYSTEM ATP-BINDING PROTEIN LPTB"/>
    <property type="match status" value="1"/>
</dbReference>
<dbReference type="PANTHER" id="PTHR45772">
    <property type="entry name" value="CONSERVED COMPONENT OF ABC TRANSPORTER FOR NATURAL AMINO ACIDS-RELATED"/>
    <property type="match status" value="1"/>
</dbReference>
<dbReference type="Gene3D" id="3.40.50.300">
    <property type="entry name" value="P-loop containing nucleotide triphosphate hydrolases"/>
    <property type="match status" value="1"/>
</dbReference>
<keyword evidence="8" id="KW-0997">Cell inner membrane</keyword>
<dbReference type="InterPro" id="IPR003593">
    <property type="entry name" value="AAA+_ATPase"/>
</dbReference>
<dbReference type="GO" id="GO:0005524">
    <property type="term" value="F:ATP binding"/>
    <property type="evidence" value="ECO:0007669"/>
    <property type="project" value="UniProtKB-KW"/>
</dbReference>
<keyword evidence="9" id="KW-0547">Nucleotide-binding</keyword>
<evidence type="ECO:0000256" key="15">
    <source>
        <dbReference type="SAM" id="MobiDB-lite"/>
    </source>
</evidence>
<evidence type="ECO:0000256" key="9">
    <source>
        <dbReference type="ARBA" id="ARBA00022741"/>
    </source>
</evidence>
<reference evidence="18 19" key="3">
    <citation type="submission" date="2020-08" db="EMBL/GenBank/DDBJ databases">
        <title>Genomic Encyclopedia of Type Strains, Phase IV (KMG-IV): sequencing the most valuable type-strain genomes for metagenomic binning, comparative biology and taxonomic classification.</title>
        <authorList>
            <person name="Goeker M."/>
        </authorList>
    </citation>
    <scope>NUCLEOTIDE SEQUENCE [LARGE SCALE GENOMIC DNA]</scope>
    <source>
        <strain evidence="18 19">DSM 24105</strain>
    </source>
</reference>
<sequence>MTGLSTIPAVLPLRAGEGALPKASSFVRRLLGRGQDRAISAPPEAETRQGDHDGIGGPGILHVTGLRKSYGARTVVHEAGLTVRNGEAVGLLGPNGAGKTTIFYMITGLVVADRGHISLDGMEITHLPMYQRARLGIGYLPQEASIFRGLTVEDNIRAVLEVAEPDRKERARKLDSLLEEFDIARLRKSPSIALSGGERRRCEIARALASSPSFILLDEPFAGIDPIAVGDIQDLVGHLKRRGIGVLITDHNVRETLGLIDRAYIAHSGRILTEGTPEQIVANPEARRLYLGEDFRL</sequence>
<keyword evidence="10 18" id="KW-0067">ATP-binding</keyword>
<dbReference type="GO" id="GO:0005737">
    <property type="term" value="C:cytoplasm"/>
    <property type="evidence" value="ECO:0007669"/>
    <property type="project" value="UniProtKB-SubCell"/>
</dbReference>
<gene>
    <name evidence="17" type="ORF">GCM10007884_43940</name>
    <name evidence="18" type="ORF">GGR33_000270</name>
</gene>
<dbReference type="GO" id="GO:0055085">
    <property type="term" value="P:transmembrane transport"/>
    <property type="evidence" value="ECO:0007669"/>
    <property type="project" value="InterPro"/>
</dbReference>
<evidence type="ECO:0000256" key="5">
    <source>
        <dbReference type="ARBA" id="ARBA00022448"/>
    </source>
</evidence>
<feature type="domain" description="ABC transporter" evidence="16">
    <location>
        <begin position="61"/>
        <end position="293"/>
    </location>
</feature>
<dbReference type="GO" id="GO:0043190">
    <property type="term" value="C:ATP-binding cassette (ABC) transporter complex"/>
    <property type="evidence" value="ECO:0007669"/>
    <property type="project" value="InterPro"/>
</dbReference>
<evidence type="ECO:0000256" key="6">
    <source>
        <dbReference type="ARBA" id="ARBA00022475"/>
    </source>
</evidence>
<evidence type="ECO:0000256" key="1">
    <source>
        <dbReference type="ARBA" id="ARBA00004496"/>
    </source>
</evidence>
<dbReference type="EMBL" id="JACIDN010000001">
    <property type="protein sequence ID" value="MBB3900790.1"/>
    <property type="molecule type" value="Genomic_DNA"/>
</dbReference>
<organism evidence="18 19">
    <name type="scientific">Methylobacterium brachythecii</name>
    <dbReference type="NCBI Taxonomy" id="1176177"/>
    <lineage>
        <taxon>Bacteria</taxon>
        <taxon>Pseudomonadati</taxon>
        <taxon>Pseudomonadota</taxon>
        <taxon>Alphaproteobacteria</taxon>
        <taxon>Hyphomicrobiales</taxon>
        <taxon>Methylobacteriaceae</taxon>
        <taxon>Methylobacterium</taxon>
    </lineage>
</organism>
<dbReference type="SMART" id="SM00382">
    <property type="entry name" value="AAA"/>
    <property type="match status" value="1"/>
</dbReference>
<comment type="function">
    <text evidence="13">Part of the ABC transporter complex LptBFG involved in the translocation of lipopolysaccharide (LPS) from the inner membrane to the outer membrane. Probably responsible for energy coupling to the transport system.</text>
</comment>
<comment type="subcellular location">
    <subcellularLocation>
        <location evidence="2">Cell inner membrane</location>
        <topology evidence="2">Peripheral membrane protein</topology>
        <orientation evidence="2">Cytoplasmic side</orientation>
    </subcellularLocation>
    <subcellularLocation>
        <location evidence="1">Cytoplasm</location>
    </subcellularLocation>
</comment>
<evidence type="ECO:0000313" key="19">
    <source>
        <dbReference type="Proteomes" id="UP000517759"/>
    </source>
</evidence>
<keyword evidence="18" id="KW-0378">Hydrolase</keyword>
<reference evidence="17" key="4">
    <citation type="submission" date="2023-01" db="EMBL/GenBank/DDBJ databases">
        <title>Draft genome sequence of Methylobacterium brachythecii strain NBRC 107710.</title>
        <authorList>
            <person name="Sun Q."/>
            <person name="Mori K."/>
        </authorList>
    </citation>
    <scope>NUCLEOTIDE SEQUENCE</scope>
    <source>
        <strain evidence="17">NBRC 107710</strain>
    </source>
</reference>
<dbReference type="AlphaFoldDB" id="A0A7W6ACM7"/>
<dbReference type="SUPFAM" id="SSF52540">
    <property type="entry name" value="P-loop containing nucleoside triphosphate hydrolases"/>
    <property type="match status" value="1"/>
</dbReference>
<comment type="caution">
    <text evidence="18">The sequence shown here is derived from an EMBL/GenBank/DDBJ whole genome shotgun (WGS) entry which is preliminary data.</text>
</comment>
<evidence type="ECO:0000256" key="4">
    <source>
        <dbReference type="ARBA" id="ARBA00017803"/>
    </source>
</evidence>
<dbReference type="InterPro" id="IPR032823">
    <property type="entry name" value="BCA_ABC_TP_C"/>
</dbReference>
<keyword evidence="7" id="KW-0963">Cytoplasm</keyword>
<name>A0A7W6ACM7_9HYPH</name>
<evidence type="ECO:0000256" key="12">
    <source>
        <dbReference type="ARBA" id="ARBA00023136"/>
    </source>
</evidence>
<evidence type="ECO:0000256" key="7">
    <source>
        <dbReference type="ARBA" id="ARBA00022490"/>
    </source>
</evidence>
<dbReference type="GO" id="GO:0016887">
    <property type="term" value="F:ATP hydrolysis activity"/>
    <property type="evidence" value="ECO:0007669"/>
    <property type="project" value="InterPro"/>
</dbReference>
<comment type="similarity">
    <text evidence="3">Belongs to the ABC transporter superfamily. Outer membrane lipopolysaccharide export (TC 1.B.42) family.</text>
</comment>
<proteinExistence type="inferred from homology"/>
<dbReference type="NCBIfam" id="TIGR04406">
    <property type="entry name" value="LPS_export_lptB"/>
    <property type="match status" value="1"/>
</dbReference>
<evidence type="ECO:0000313" key="17">
    <source>
        <dbReference type="EMBL" id="GLS46400.1"/>
    </source>
</evidence>
<feature type="compositionally biased region" description="Basic and acidic residues" evidence="15">
    <location>
        <begin position="45"/>
        <end position="54"/>
    </location>
</feature>
<evidence type="ECO:0000256" key="8">
    <source>
        <dbReference type="ARBA" id="ARBA00022519"/>
    </source>
</evidence>
<reference evidence="20" key="2">
    <citation type="journal article" date="2019" name="Int. J. Syst. Evol. Microbiol.">
        <title>The Global Catalogue of Microorganisms (GCM) 10K type strain sequencing project: providing services to taxonomists for standard genome sequencing and annotation.</title>
        <authorList>
            <consortium name="The Broad Institute Genomics Platform"/>
            <consortium name="The Broad Institute Genome Sequencing Center for Infectious Disease"/>
            <person name="Wu L."/>
            <person name="Ma J."/>
        </authorList>
    </citation>
    <scope>NUCLEOTIDE SEQUENCE [LARGE SCALE GENOMIC DNA]</scope>
    <source>
        <strain evidence="20">NBRC 107710</strain>
    </source>
</reference>
<protein>
    <recommendedName>
        <fullName evidence="4">Lipopolysaccharide export system ATP-binding protein LptB</fullName>
    </recommendedName>
</protein>
<dbReference type="PROSITE" id="PS50893">
    <property type="entry name" value="ABC_TRANSPORTER_2"/>
    <property type="match status" value="1"/>
</dbReference>
<keyword evidence="5" id="KW-0813">Transport</keyword>
<evidence type="ECO:0000313" key="18">
    <source>
        <dbReference type="EMBL" id="MBB3900790.1"/>
    </source>
</evidence>
<dbReference type="InterPro" id="IPR027417">
    <property type="entry name" value="P-loop_NTPase"/>
</dbReference>
<dbReference type="Pfam" id="PF00005">
    <property type="entry name" value="ABC_tran"/>
    <property type="match status" value="1"/>
</dbReference>
<reference evidence="17" key="1">
    <citation type="journal article" date="2014" name="Int. J. Syst. Evol. Microbiol.">
        <title>Complete genome of a new Firmicutes species belonging to the dominant human colonic microbiota ('Ruminococcus bicirculans') reveals two chromosomes and a selective capacity to utilize plant glucans.</title>
        <authorList>
            <consortium name="NISC Comparative Sequencing Program"/>
            <person name="Wegmann U."/>
            <person name="Louis P."/>
            <person name="Goesmann A."/>
            <person name="Henrissat B."/>
            <person name="Duncan S.H."/>
            <person name="Flint H.J."/>
        </authorList>
    </citation>
    <scope>NUCLEOTIDE SEQUENCE</scope>
    <source>
        <strain evidence="17">NBRC 107710</strain>
    </source>
</reference>
<keyword evidence="6" id="KW-1003">Cell membrane</keyword>
<dbReference type="Pfam" id="PF12399">
    <property type="entry name" value="BCA_ABC_TP_C"/>
    <property type="match status" value="1"/>
</dbReference>
<dbReference type="InterPro" id="IPR051120">
    <property type="entry name" value="ABC_AA/LPS_Transport"/>
</dbReference>
<dbReference type="CDD" id="cd03218">
    <property type="entry name" value="ABC_YhbG"/>
    <property type="match status" value="1"/>
</dbReference>
<keyword evidence="11" id="KW-1278">Translocase</keyword>
<dbReference type="FunFam" id="3.40.50.300:FF:000151">
    <property type="entry name" value="Lipopolysaccharide ABC transporter ATP-binding protein"/>
    <property type="match status" value="1"/>
</dbReference>
<evidence type="ECO:0000259" key="16">
    <source>
        <dbReference type="PROSITE" id="PS50893"/>
    </source>
</evidence>
<evidence type="ECO:0000256" key="11">
    <source>
        <dbReference type="ARBA" id="ARBA00022967"/>
    </source>
</evidence>
<dbReference type="EMBL" id="BSPG01000041">
    <property type="protein sequence ID" value="GLS46400.1"/>
    <property type="molecule type" value="Genomic_DNA"/>
</dbReference>
<keyword evidence="20" id="KW-1185">Reference proteome</keyword>
<dbReference type="Proteomes" id="UP001156881">
    <property type="component" value="Unassembled WGS sequence"/>
</dbReference>
<dbReference type="InterPro" id="IPR030921">
    <property type="entry name" value="LPS_export_LptB"/>
</dbReference>
<keyword evidence="12" id="KW-0472">Membrane</keyword>
<accession>A0A7W6ACM7</accession>
<evidence type="ECO:0000256" key="14">
    <source>
        <dbReference type="ARBA" id="ARBA00026081"/>
    </source>
</evidence>
<evidence type="ECO:0000256" key="2">
    <source>
        <dbReference type="ARBA" id="ARBA00004515"/>
    </source>
</evidence>
<evidence type="ECO:0000256" key="3">
    <source>
        <dbReference type="ARBA" id="ARBA00010865"/>
    </source>
</evidence>
<evidence type="ECO:0000256" key="10">
    <source>
        <dbReference type="ARBA" id="ARBA00022840"/>
    </source>
</evidence>
<evidence type="ECO:0000256" key="13">
    <source>
        <dbReference type="ARBA" id="ARBA00024818"/>
    </source>
</evidence>